<keyword evidence="2" id="KW-1185">Reference proteome</keyword>
<proteinExistence type="predicted"/>
<dbReference type="Proteomes" id="UP001165064">
    <property type="component" value="Unassembled WGS sequence"/>
</dbReference>
<organism evidence="1 2">
    <name type="scientific">Ambrosiozyma monospora</name>
    <name type="common">Yeast</name>
    <name type="synonym">Endomycopsis monosporus</name>
    <dbReference type="NCBI Taxonomy" id="43982"/>
    <lineage>
        <taxon>Eukaryota</taxon>
        <taxon>Fungi</taxon>
        <taxon>Dikarya</taxon>
        <taxon>Ascomycota</taxon>
        <taxon>Saccharomycotina</taxon>
        <taxon>Pichiomycetes</taxon>
        <taxon>Pichiales</taxon>
        <taxon>Pichiaceae</taxon>
        <taxon>Ambrosiozyma</taxon>
    </lineage>
</organism>
<evidence type="ECO:0000313" key="1">
    <source>
        <dbReference type="EMBL" id="GME97539.1"/>
    </source>
</evidence>
<dbReference type="EMBL" id="BSXS01010153">
    <property type="protein sequence ID" value="GME97539.1"/>
    <property type="molecule type" value="Genomic_DNA"/>
</dbReference>
<sequence length="342" mass="38988">MLVKKFCSTNRLARFSKLPFTPTVGSKAKAYRRFNDFQQFQYYSTAKKTPPASPSRIGESVNPKTLNTDIHKEKKKKRNPIFSFLKKTFLGLGSIGLAAYLYDNTLGTGITNRSIGSLYTLLLISADYKLNFDEDHDIEALHERNAQRLYDLLIHNKGLYIKMGQMIAIQGVMFPKQYQQKFSQLFDKAPREPWSTADSILKSELGENYRDEVFEYIEEEPIASASIAQVHKARLKNGGADVAVKIQKDSVSKQVEVDLLTYRLVMAIYEYVFEMPLSVTVNYICDKMRNELDFENELANGEKISALINSNPDFKGHVYIPKCIQNKFLNGGLSIVIYILVI</sequence>
<protein>
    <submittedName>
        <fullName evidence="1">Unnamed protein product</fullName>
    </submittedName>
</protein>
<comment type="caution">
    <text evidence="1">The sequence shown here is derived from an EMBL/GenBank/DDBJ whole genome shotgun (WGS) entry which is preliminary data.</text>
</comment>
<evidence type="ECO:0000313" key="2">
    <source>
        <dbReference type="Proteomes" id="UP001165064"/>
    </source>
</evidence>
<gene>
    <name evidence="1" type="ORF">Amon02_001026500</name>
</gene>
<accession>A0ACB5TYP0</accession>
<reference evidence="1" key="1">
    <citation type="submission" date="2023-04" db="EMBL/GenBank/DDBJ databases">
        <title>Ambrosiozyma monospora NBRC 10751.</title>
        <authorList>
            <person name="Ichikawa N."/>
            <person name="Sato H."/>
            <person name="Tonouchi N."/>
        </authorList>
    </citation>
    <scope>NUCLEOTIDE SEQUENCE</scope>
    <source>
        <strain evidence="1">NBRC 10751</strain>
    </source>
</reference>
<name>A0ACB5TYP0_AMBMO</name>